<dbReference type="PANTHER" id="PTHR46825:SF9">
    <property type="entry name" value="BETA-LACTAMASE-RELATED DOMAIN-CONTAINING PROTEIN"/>
    <property type="match status" value="1"/>
</dbReference>
<dbReference type="InterPro" id="IPR001466">
    <property type="entry name" value="Beta-lactam-related"/>
</dbReference>
<gene>
    <name evidence="2" type="ORF">CTEST_06520</name>
</gene>
<organism evidence="2 3">
    <name type="scientific">Corynebacterium testudinoris</name>
    <dbReference type="NCBI Taxonomy" id="136857"/>
    <lineage>
        <taxon>Bacteria</taxon>
        <taxon>Bacillati</taxon>
        <taxon>Actinomycetota</taxon>
        <taxon>Actinomycetes</taxon>
        <taxon>Mycobacteriales</taxon>
        <taxon>Corynebacteriaceae</taxon>
        <taxon>Corynebacterium</taxon>
    </lineage>
</organism>
<keyword evidence="3" id="KW-1185">Reference proteome</keyword>
<dbReference type="Proteomes" id="UP000035540">
    <property type="component" value="Chromosome"/>
</dbReference>
<name>A0A0G3HC61_9CORY</name>
<dbReference type="KEGG" id="cted:CTEST_06520"/>
<protein>
    <submittedName>
        <fullName evidence="2">Penicillin-binding protein, beta-lactamase class C</fullName>
    </submittedName>
</protein>
<dbReference type="RefSeq" id="WP_083985467.1">
    <property type="nucleotide sequence ID" value="NZ_JAASJB010000002.1"/>
</dbReference>
<dbReference type="STRING" id="136857.CTEST_06520"/>
<dbReference type="PATRIC" id="fig|136857.5.peg.1295"/>
<dbReference type="SUPFAM" id="SSF56601">
    <property type="entry name" value="beta-lactamase/transpeptidase-like"/>
    <property type="match status" value="1"/>
</dbReference>
<dbReference type="PANTHER" id="PTHR46825">
    <property type="entry name" value="D-ALANYL-D-ALANINE-CARBOXYPEPTIDASE/ENDOPEPTIDASE AMPH"/>
    <property type="match status" value="1"/>
</dbReference>
<proteinExistence type="predicted"/>
<dbReference type="Pfam" id="PF00144">
    <property type="entry name" value="Beta-lactamase"/>
    <property type="match status" value="1"/>
</dbReference>
<evidence type="ECO:0000259" key="1">
    <source>
        <dbReference type="Pfam" id="PF00144"/>
    </source>
</evidence>
<reference evidence="2 3" key="1">
    <citation type="journal article" date="2015" name="Genome Announc.">
        <title>Complete Genome Sequence of the Type Strain Corynebacterium testudinoris DSM 44614, Recovered from Necrotic Lesions in the Mouth of a Tortoise.</title>
        <authorList>
            <person name="Ruckert C."/>
            <person name="Kriete M."/>
            <person name="Jaenicke S."/>
            <person name="Winkler A."/>
            <person name="Tauch A."/>
        </authorList>
    </citation>
    <scope>NUCLEOTIDE SEQUENCE [LARGE SCALE GENOMIC DNA]</scope>
    <source>
        <strain evidence="2 3">DSM 44614</strain>
    </source>
</reference>
<dbReference type="InterPro" id="IPR012338">
    <property type="entry name" value="Beta-lactam/transpept-like"/>
</dbReference>
<evidence type="ECO:0000313" key="3">
    <source>
        <dbReference type="Proteomes" id="UP000035540"/>
    </source>
</evidence>
<evidence type="ECO:0000313" key="2">
    <source>
        <dbReference type="EMBL" id="AKK08742.1"/>
    </source>
</evidence>
<dbReference type="InterPro" id="IPR050491">
    <property type="entry name" value="AmpC-like"/>
</dbReference>
<dbReference type="Gene3D" id="3.40.710.10">
    <property type="entry name" value="DD-peptidase/beta-lactamase superfamily"/>
    <property type="match status" value="1"/>
</dbReference>
<feature type="domain" description="Beta-lactamase-related" evidence="1">
    <location>
        <begin position="58"/>
        <end position="312"/>
    </location>
</feature>
<reference evidence="3" key="2">
    <citation type="submission" date="2015-05" db="EMBL/GenBank/DDBJ databases">
        <title>Complete genome sequence of Corynebacterium testudinoris DSM 44614, recovered from necrotic lesions in the mouth of a tortoise.</title>
        <authorList>
            <person name="Ruckert C."/>
            <person name="Albersmeier A."/>
            <person name="Winkler A."/>
            <person name="Tauch A."/>
        </authorList>
    </citation>
    <scope>NUCLEOTIDE SEQUENCE [LARGE SCALE GENOMIC DNA]</scope>
    <source>
        <strain evidence="3">DSM 44614</strain>
    </source>
</reference>
<sequence length="335" mass="35764">MRPRRITATSAAEGDIDLSSQFLEELPLNRPFYSACVVSVNERGSRFTTLGSPIDGNFHIGSVGKGLNGLIYTELTQLGRISPDDRLQDYLPLEGTPAGQVTLESCLTHTSGLPAVGGGPATSIRAVLSVFTGGDPQPESFGALMRQLRNSPVQDPGSFSYSNLAASALGHALAAADGVDYPNLVRNRLEVPLGCRNLKVQQPGMQRKANEPKAYTVLGNTQHPWAGVGYAPAGSIRGSALDFTKLLSTMLSVDGPYADAFRVRHTDASGSVAAGWLLDDINGRQIFWHNGYASGFASHVVIDLHRRRGVLISIVTPWPDTDIEAVALELLENSA</sequence>
<dbReference type="EMBL" id="CP011545">
    <property type="protein sequence ID" value="AKK08742.1"/>
    <property type="molecule type" value="Genomic_DNA"/>
</dbReference>
<accession>A0A0G3HC61</accession>
<dbReference type="AlphaFoldDB" id="A0A0G3HC61"/>